<keyword evidence="2 5" id="KW-0547">Nucleotide-binding</keyword>
<dbReference type="PANTHER" id="PTHR10695:SF46">
    <property type="entry name" value="BIFUNCTIONAL COENZYME A SYNTHASE-RELATED"/>
    <property type="match status" value="1"/>
</dbReference>
<sequence length="196" mass="22359">MTKIIGLTGGIGSGKTTVANYFASKGIPVYIADEAAKAIMNDKIVIEEVKAIFPDENVVQNNGFLNRKLIRELVFNNKSKLNLLNRIIHPRVKSDFENWLNKNKKSKFIIKEVAILFETNGQQYCDATILVTAPIETRIKRVLERDKTSRENILQIINNQLPEEEKIKLATYVITNENLNITYKTVDNLIEILKKI</sequence>
<keyword evidence="3 5" id="KW-0067">ATP-binding</keyword>
<dbReference type="PANTHER" id="PTHR10695">
    <property type="entry name" value="DEPHOSPHO-COA KINASE-RELATED"/>
    <property type="match status" value="1"/>
</dbReference>
<keyword evidence="5" id="KW-0963">Cytoplasm</keyword>
<dbReference type="Pfam" id="PF01121">
    <property type="entry name" value="CoaE"/>
    <property type="match status" value="1"/>
</dbReference>
<dbReference type="InterPro" id="IPR001977">
    <property type="entry name" value="Depp_CoAkinase"/>
</dbReference>
<evidence type="ECO:0000256" key="2">
    <source>
        <dbReference type="ARBA" id="ARBA00022741"/>
    </source>
</evidence>
<evidence type="ECO:0000256" key="4">
    <source>
        <dbReference type="ARBA" id="ARBA00022993"/>
    </source>
</evidence>
<evidence type="ECO:0000256" key="1">
    <source>
        <dbReference type="ARBA" id="ARBA00009018"/>
    </source>
</evidence>
<evidence type="ECO:0000256" key="6">
    <source>
        <dbReference type="NCBIfam" id="TIGR00152"/>
    </source>
</evidence>
<comment type="similarity">
    <text evidence="1 5">Belongs to the CoaE family.</text>
</comment>
<dbReference type="GO" id="GO:0004140">
    <property type="term" value="F:dephospho-CoA kinase activity"/>
    <property type="evidence" value="ECO:0007669"/>
    <property type="project" value="UniProtKB-EC"/>
</dbReference>
<gene>
    <name evidence="5" type="primary">coaE</name>
    <name evidence="7" type="ORF">G4D72_11065</name>
</gene>
<dbReference type="Proteomes" id="UP000800984">
    <property type="component" value="Unassembled WGS sequence"/>
</dbReference>
<comment type="catalytic activity">
    <reaction evidence="5">
        <text>3'-dephospho-CoA + ATP = ADP + CoA + H(+)</text>
        <dbReference type="Rhea" id="RHEA:18245"/>
        <dbReference type="ChEBI" id="CHEBI:15378"/>
        <dbReference type="ChEBI" id="CHEBI:30616"/>
        <dbReference type="ChEBI" id="CHEBI:57287"/>
        <dbReference type="ChEBI" id="CHEBI:57328"/>
        <dbReference type="ChEBI" id="CHEBI:456216"/>
        <dbReference type="EC" id="2.7.1.24"/>
    </reaction>
</comment>
<protein>
    <recommendedName>
        <fullName evidence="5 6">Dephospho-CoA kinase</fullName>
        <ecNumber evidence="5 6">2.7.1.24</ecNumber>
    </recommendedName>
    <alternativeName>
        <fullName evidence="5">Dephosphocoenzyme A kinase</fullName>
    </alternativeName>
</protein>
<keyword evidence="4 5" id="KW-0173">Coenzyme A biosynthesis</keyword>
<dbReference type="RefSeq" id="WP_166077767.1">
    <property type="nucleotide sequence ID" value="NZ_JAAJBT010000006.1"/>
</dbReference>
<dbReference type="EMBL" id="JAAJBT010000006">
    <property type="protein sequence ID" value="NHM02646.1"/>
    <property type="molecule type" value="Genomic_DNA"/>
</dbReference>
<proteinExistence type="inferred from homology"/>
<accession>A0ABX0I665</accession>
<evidence type="ECO:0000313" key="8">
    <source>
        <dbReference type="Proteomes" id="UP000800984"/>
    </source>
</evidence>
<comment type="caution">
    <text evidence="7">The sequence shown here is derived from an EMBL/GenBank/DDBJ whole genome shotgun (WGS) entry which is preliminary data.</text>
</comment>
<evidence type="ECO:0000313" key="7">
    <source>
        <dbReference type="EMBL" id="NHM02646.1"/>
    </source>
</evidence>
<keyword evidence="8" id="KW-1185">Reference proteome</keyword>
<dbReference type="NCBIfam" id="TIGR00152">
    <property type="entry name" value="dephospho-CoA kinase"/>
    <property type="match status" value="1"/>
</dbReference>
<evidence type="ECO:0000256" key="3">
    <source>
        <dbReference type="ARBA" id="ARBA00022840"/>
    </source>
</evidence>
<reference evidence="7 8" key="1">
    <citation type="submission" date="2020-02" db="EMBL/GenBank/DDBJ databases">
        <authorList>
            <person name="Chen W.-M."/>
        </authorList>
    </citation>
    <scope>NUCLEOTIDE SEQUENCE [LARGE SCALE GENOMIC DNA]</scope>
    <source>
        <strain evidence="7 8">KDG-16</strain>
    </source>
</reference>
<dbReference type="SUPFAM" id="SSF52540">
    <property type="entry name" value="P-loop containing nucleoside triphosphate hydrolases"/>
    <property type="match status" value="1"/>
</dbReference>
<dbReference type="PROSITE" id="PS51219">
    <property type="entry name" value="DPCK"/>
    <property type="match status" value="1"/>
</dbReference>
<comment type="pathway">
    <text evidence="5">Cofactor biosynthesis; coenzyme A biosynthesis; CoA from (R)-pantothenate: step 5/5.</text>
</comment>
<dbReference type="EC" id="2.7.1.24" evidence="5 6"/>
<comment type="subcellular location">
    <subcellularLocation>
        <location evidence="5">Cytoplasm</location>
    </subcellularLocation>
</comment>
<dbReference type="CDD" id="cd02022">
    <property type="entry name" value="DPCK"/>
    <property type="match status" value="1"/>
</dbReference>
<keyword evidence="5 7" id="KW-0808">Transferase</keyword>
<dbReference type="Gene3D" id="3.40.50.300">
    <property type="entry name" value="P-loop containing nucleotide triphosphate hydrolases"/>
    <property type="match status" value="1"/>
</dbReference>
<organism evidence="7 8">
    <name type="scientific">Flavobacterium difficile</name>
    <dbReference type="NCBI Taxonomy" id="2709659"/>
    <lineage>
        <taxon>Bacteria</taxon>
        <taxon>Pseudomonadati</taxon>
        <taxon>Bacteroidota</taxon>
        <taxon>Flavobacteriia</taxon>
        <taxon>Flavobacteriales</taxon>
        <taxon>Flavobacteriaceae</taxon>
        <taxon>Flavobacterium</taxon>
    </lineage>
</organism>
<comment type="function">
    <text evidence="5">Catalyzes the phosphorylation of the 3'-hydroxyl group of dephosphocoenzyme A to form coenzyme A.</text>
</comment>
<feature type="binding site" evidence="5">
    <location>
        <begin position="12"/>
        <end position="17"/>
    </location>
    <ligand>
        <name>ATP</name>
        <dbReference type="ChEBI" id="CHEBI:30616"/>
    </ligand>
</feature>
<name>A0ABX0I665_9FLAO</name>
<keyword evidence="5 7" id="KW-0418">Kinase</keyword>
<dbReference type="InterPro" id="IPR027417">
    <property type="entry name" value="P-loop_NTPase"/>
</dbReference>
<evidence type="ECO:0000256" key="5">
    <source>
        <dbReference type="HAMAP-Rule" id="MF_00376"/>
    </source>
</evidence>
<dbReference type="HAMAP" id="MF_00376">
    <property type="entry name" value="Dephospho_CoA_kinase"/>
    <property type="match status" value="1"/>
</dbReference>